<dbReference type="SMART" id="SM00014">
    <property type="entry name" value="acidPPc"/>
    <property type="match status" value="1"/>
</dbReference>
<feature type="domain" description="Phosphatidic acid phosphatase type 2/haloperoxidase" evidence="2">
    <location>
        <begin position="26"/>
        <end position="148"/>
    </location>
</feature>
<dbReference type="KEGG" id="bcai:K788_0001004"/>
<dbReference type="RefSeq" id="WP_035999438.1">
    <property type="nucleotide sequence ID" value="NZ_CP012747.1"/>
</dbReference>
<evidence type="ECO:0000259" key="2">
    <source>
        <dbReference type="SMART" id="SM00014"/>
    </source>
</evidence>
<sequence length="246" mass="25950">MLHLSPQFWLLVTNFGGAGLTLPLAFAIALWLTVGYSWRLAAVWLFLLGVAITLVTATKIAFLGWGVGVQVWDFTGLSGHAMFATAVFPVAALLVLLPAPPAVRVVGVALALFGGALVGFSRVVVEAHSPSEAITGCIVGALTALVFVRIAWNATPPGRLPVVPVVLSLTIITLALHAVHLPTQRWVTHIALKISGHDRPFVRARWKALRDAYAPAAPTAPAAPIAPIVPLQKTRNVAVLLPDSDA</sequence>
<dbReference type="Pfam" id="PF01569">
    <property type="entry name" value="PAP2"/>
    <property type="match status" value="1"/>
</dbReference>
<evidence type="ECO:0000313" key="4">
    <source>
        <dbReference type="Proteomes" id="UP000019146"/>
    </source>
</evidence>
<gene>
    <name evidence="3" type="ORF">K788_0001004</name>
</gene>
<dbReference type="InterPro" id="IPR000326">
    <property type="entry name" value="PAP2/HPO"/>
</dbReference>
<evidence type="ECO:0000313" key="3">
    <source>
        <dbReference type="EMBL" id="ALL67880.1"/>
    </source>
</evidence>
<dbReference type="Proteomes" id="UP000019146">
    <property type="component" value="Chromosome 2"/>
</dbReference>
<dbReference type="GeneID" id="69971658"/>
<dbReference type="Gene3D" id="1.20.144.10">
    <property type="entry name" value="Phosphatidic acid phosphatase type 2/haloperoxidase"/>
    <property type="match status" value="1"/>
</dbReference>
<proteinExistence type="predicted"/>
<dbReference type="AlphaFoldDB" id="A0A0P0RH54"/>
<name>A0A0P0RH54_9BURK</name>
<keyword evidence="1" id="KW-0812">Transmembrane</keyword>
<dbReference type="SUPFAM" id="SSF48317">
    <property type="entry name" value="Acid phosphatase/Vanadium-dependent haloperoxidase"/>
    <property type="match status" value="1"/>
</dbReference>
<protein>
    <submittedName>
        <fullName evidence="3">Membrane-associated phospholipid phosphatase</fullName>
    </submittedName>
</protein>
<organism evidence="3 4">
    <name type="scientific">Paraburkholderia caribensis MBA4</name>
    <dbReference type="NCBI Taxonomy" id="1323664"/>
    <lineage>
        <taxon>Bacteria</taxon>
        <taxon>Pseudomonadati</taxon>
        <taxon>Pseudomonadota</taxon>
        <taxon>Betaproteobacteria</taxon>
        <taxon>Burkholderiales</taxon>
        <taxon>Burkholderiaceae</taxon>
        <taxon>Paraburkholderia</taxon>
    </lineage>
</organism>
<dbReference type="EMBL" id="CP012747">
    <property type="protein sequence ID" value="ALL67880.1"/>
    <property type="molecule type" value="Genomic_DNA"/>
</dbReference>
<keyword evidence="1" id="KW-0472">Membrane</keyword>
<feature type="transmembrane region" description="Helical" evidence="1">
    <location>
        <begin position="12"/>
        <end position="34"/>
    </location>
</feature>
<reference evidence="3 4" key="1">
    <citation type="journal article" date="2014" name="Genome Announc.">
        <title>Draft Genome Sequence of the Haloacid-Degrading Burkholderia caribensis Strain MBA4.</title>
        <authorList>
            <person name="Pan Y."/>
            <person name="Kong K.F."/>
            <person name="Tsang J.S."/>
        </authorList>
    </citation>
    <scope>NUCLEOTIDE SEQUENCE [LARGE SCALE GENOMIC DNA]</scope>
    <source>
        <strain evidence="3 4">MBA4</strain>
    </source>
</reference>
<feature type="transmembrane region" description="Helical" evidence="1">
    <location>
        <begin position="133"/>
        <end position="152"/>
    </location>
</feature>
<feature type="transmembrane region" description="Helical" evidence="1">
    <location>
        <begin position="102"/>
        <end position="121"/>
    </location>
</feature>
<dbReference type="InterPro" id="IPR036938">
    <property type="entry name" value="PAP2/HPO_sf"/>
</dbReference>
<evidence type="ECO:0000256" key="1">
    <source>
        <dbReference type="SAM" id="Phobius"/>
    </source>
</evidence>
<keyword evidence="1" id="KW-1133">Transmembrane helix</keyword>
<feature type="transmembrane region" description="Helical" evidence="1">
    <location>
        <begin position="74"/>
        <end position="96"/>
    </location>
</feature>
<feature type="transmembrane region" description="Helical" evidence="1">
    <location>
        <begin position="158"/>
        <end position="179"/>
    </location>
</feature>
<accession>A0A0P0RH54</accession>
<feature type="transmembrane region" description="Helical" evidence="1">
    <location>
        <begin position="40"/>
        <end position="62"/>
    </location>
</feature>